<reference evidence="5" key="1">
    <citation type="journal article" date="2014" name="Genome Announc.">
        <title>Draft Genome Sequence of Clostridium straminisolvens Strain JCM 21531T, Isolated from a Cellulose-Degrading Bacterial Community.</title>
        <authorList>
            <person name="Yuki M."/>
            <person name="Oshima K."/>
            <person name="Suda W."/>
            <person name="Sakamoto M."/>
            <person name="Kitamura K."/>
            <person name="Iida T."/>
            <person name="Hattori M."/>
            <person name="Ohkuma M."/>
        </authorList>
    </citation>
    <scope>NUCLEOTIDE SEQUENCE [LARGE SCALE GENOMIC DNA]</scope>
    <source>
        <strain evidence="5">JCM 21531</strain>
    </source>
</reference>
<gene>
    <name evidence="5" type="ORF">JCM21531_4035</name>
</gene>
<dbReference type="SMART" id="SM00062">
    <property type="entry name" value="PBPb"/>
    <property type="match status" value="1"/>
</dbReference>
<keyword evidence="1 3" id="KW-0732">Signal</keyword>
<evidence type="ECO:0000256" key="2">
    <source>
        <dbReference type="SAM" id="MobiDB-lite"/>
    </source>
</evidence>
<evidence type="ECO:0000256" key="3">
    <source>
        <dbReference type="SAM" id="SignalP"/>
    </source>
</evidence>
<evidence type="ECO:0000256" key="1">
    <source>
        <dbReference type="ARBA" id="ARBA00022729"/>
    </source>
</evidence>
<dbReference type="PANTHER" id="PTHR35936:SF19">
    <property type="entry name" value="AMINO-ACID-BINDING PROTEIN YXEM-RELATED"/>
    <property type="match status" value="1"/>
</dbReference>
<evidence type="ECO:0000313" key="5">
    <source>
        <dbReference type="EMBL" id="GAE90423.1"/>
    </source>
</evidence>
<evidence type="ECO:0000259" key="4">
    <source>
        <dbReference type="SMART" id="SM00062"/>
    </source>
</evidence>
<organism evidence="5 6">
    <name type="scientific">Acetivibrio straminisolvens JCM 21531</name>
    <dbReference type="NCBI Taxonomy" id="1294263"/>
    <lineage>
        <taxon>Bacteria</taxon>
        <taxon>Bacillati</taxon>
        <taxon>Bacillota</taxon>
        <taxon>Clostridia</taxon>
        <taxon>Eubacteriales</taxon>
        <taxon>Oscillospiraceae</taxon>
        <taxon>Acetivibrio</taxon>
    </lineage>
</organism>
<dbReference type="Proteomes" id="UP000019109">
    <property type="component" value="Unassembled WGS sequence"/>
</dbReference>
<dbReference type="Gene3D" id="3.40.190.10">
    <property type="entry name" value="Periplasmic binding protein-like II"/>
    <property type="match status" value="2"/>
</dbReference>
<feature type="compositionally biased region" description="Basic and acidic residues" evidence="2">
    <location>
        <begin position="45"/>
        <end position="58"/>
    </location>
</feature>
<comment type="caution">
    <text evidence="5">The sequence shown here is derived from an EMBL/GenBank/DDBJ whole genome shotgun (WGS) entry which is preliminary data.</text>
</comment>
<feature type="domain" description="Solute-binding protein family 3/N-terminal" evidence="4">
    <location>
        <begin position="62"/>
        <end position="292"/>
    </location>
</feature>
<feature type="region of interest" description="Disordered" evidence="2">
    <location>
        <begin position="24"/>
        <end position="61"/>
    </location>
</feature>
<sequence length="294" mass="32955">MKRFFSLTIAVALILVLSGCKSVESSGVDKGTQTVGSTANGQNNEKGETQKDTAKNETNENELQVSWFENPPHIFIDKETGELAGAVYDLLEQKIAPKMNVKFVWDKEGTPIPRQTANFEANTKPFASALLTKNPERESVSICSEKTFFNSQTAIAVKKDNQLSEIRKIDDILNLKIGYAEKSFISEFMKDPRVQFDLVSTSNYHETNLMRLVSGRIDAVYAPDKAAFVELMNQLDLEDDIKILDLPESKAGFYVVFSKAAGSFAEKYNEAVKDMDLEKEYLDMLAKYIDISKL</sequence>
<name>W4VCC8_9FIRM</name>
<dbReference type="PROSITE" id="PS51257">
    <property type="entry name" value="PROKAR_LIPOPROTEIN"/>
    <property type="match status" value="1"/>
</dbReference>
<feature type="signal peptide" evidence="3">
    <location>
        <begin position="1"/>
        <end position="22"/>
    </location>
</feature>
<evidence type="ECO:0000313" key="6">
    <source>
        <dbReference type="Proteomes" id="UP000019109"/>
    </source>
</evidence>
<feature type="compositionally biased region" description="Polar residues" evidence="2">
    <location>
        <begin position="31"/>
        <end position="44"/>
    </location>
</feature>
<dbReference type="EMBL" id="BAVR01000070">
    <property type="protein sequence ID" value="GAE90423.1"/>
    <property type="molecule type" value="Genomic_DNA"/>
</dbReference>
<proteinExistence type="predicted"/>
<dbReference type="AlphaFoldDB" id="W4VCC8"/>
<dbReference type="OrthoDB" id="2086476at2"/>
<dbReference type="RefSeq" id="WP_038291016.1">
    <property type="nucleotide sequence ID" value="NZ_BAVR01000070.1"/>
</dbReference>
<dbReference type="STRING" id="1294263.JCM21531_4035"/>
<dbReference type="InterPro" id="IPR001638">
    <property type="entry name" value="Solute-binding_3/MltF_N"/>
</dbReference>
<keyword evidence="6" id="KW-1185">Reference proteome</keyword>
<dbReference type="SUPFAM" id="SSF53850">
    <property type="entry name" value="Periplasmic binding protein-like II"/>
    <property type="match status" value="1"/>
</dbReference>
<accession>W4VCC8</accession>
<dbReference type="PANTHER" id="PTHR35936">
    <property type="entry name" value="MEMBRANE-BOUND LYTIC MUREIN TRANSGLYCOSYLASE F"/>
    <property type="match status" value="1"/>
</dbReference>
<dbReference type="Pfam" id="PF00497">
    <property type="entry name" value="SBP_bac_3"/>
    <property type="match status" value="1"/>
</dbReference>
<feature type="chain" id="PRO_5004850057" description="Solute-binding protein family 3/N-terminal domain-containing protein" evidence="3">
    <location>
        <begin position="23"/>
        <end position="294"/>
    </location>
</feature>
<protein>
    <recommendedName>
        <fullName evidence="4">Solute-binding protein family 3/N-terminal domain-containing protein</fullName>
    </recommendedName>
</protein>